<comment type="caution">
    <text evidence="1">The sequence shown here is derived from an EMBL/GenBank/DDBJ whole genome shotgun (WGS) entry which is preliminary data.</text>
</comment>
<dbReference type="RefSeq" id="WP_206758303.1">
    <property type="nucleotide sequence ID" value="NZ_CAWPNO010000113.1"/>
</dbReference>
<dbReference type="Gene3D" id="3.40.1760.10">
    <property type="entry name" value="YfbM-like super family"/>
    <property type="match status" value="1"/>
</dbReference>
<dbReference type="InterPro" id="IPR015068">
    <property type="entry name" value="DUF1877"/>
</dbReference>
<dbReference type="Proteomes" id="UP000658514">
    <property type="component" value="Unassembled WGS sequence"/>
</dbReference>
<evidence type="ECO:0000313" key="1">
    <source>
        <dbReference type="EMBL" id="MBD2200099.1"/>
    </source>
</evidence>
<evidence type="ECO:0000313" key="2">
    <source>
        <dbReference type="Proteomes" id="UP000658514"/>
    </source>
</evidence>
<accession>A0ABR8AJM3</accession>
<dbReference type="InterPro" id="IPR035944">
    <property type="entry name" value="YfbM-like_sf"/>
</dbReference>
<name>A0ABR8AJM3_9CYAN</name>
<dbReference type="Pfam" id="PF08974">
    <property type="entry name" value="DUF1877"/>
    <property type="match status" value="1"/>
</dbReference>
<sequence length="219" mass="25418">MQLKQVNPYLLEKFKKYPDFAGLFLNAKYLEDSPFWQNFIIDPDDPDDVDWFNEATNYVNETLDKLSAKNLEQFNEIKEDIPLIIAEGKGIYLDLDKTWRPIFFLLTGYHVYDETVNLSEIVVSTNKEDNLPLINAVLGGNGISYYGCDYPLMYLTADEVRTIANALSNFSLEQLGQRLKYRGLKEDDYNHLFDYTYNPLVKYYQDAADKGNAMFLNFG</sequence>
<dbReference type="EMBL" id="JACJQH010000076">
    <property type="protein sequence ID" value="MBD2200099.1"/>
    <property type="molecule type" value="Genomic_DNA"/>
</dbReference>
<dbReference type="SUPFAM" id="SSF111069">
    <property type="entry name" value="Hypothetical protein yfbM"/>
    <property type="match status" value="1"/>
</dbReference>
<proteinExistence type="predicted"/>
<organism evidence="1 2">
    <name type="scientific">Calothrix parietina FACHB-288</name>
    <dbReference type="NCBI Taxonomy" id="2692896"/>
    <lineage>
        <taxon>Bacteria</taxon>
        <taxon>Bacillati</taxon>
        <taxon>Cyanobacteriota</taxon>
        <taxon>Cyanophyceae</taxon>
        <taxon>Nostocales</taxon>
        <taxon>Calotrichaceae</taxon>
        <taxon>Calothrix</taxon>
    </lineage>
</organism>
<keyword evidence="2" id="KW-1185">Reference proteome</keyword>
<gene>
    <name evidence="1" type="ORF">H6G24_32310</name>
</gene>
<reference evidence="1 2" key="1">
    <citation type="journal article" date="2020" name="ISME J.">
        <title>Comparative genomics reveals insights into cyanobacterial evolution and habitat adaptation.</title>
        <authorList>
            <person name="Chen M.Y."/>
            <person name="Teng W.K."/>
            <person name="Zhao L."/>
            <person name="Hu C.X."/>
            <person name="Zhou Y.K."/>
            <person name="Han B.P."/>
            <person name="Song L.R."/>
            <person name="Shu W.S."/>
        </authorList>
    </citation>
    <scope>NUCLEOTIDE SEQUENCE [LARGE SCALE GENOMIC DNA]</scope>
    <source>
        <strain evidence="1 2">FACHB-288</strain>
    </source>
</reference>
<protein>
    <submittedName>
        <fullName evidence="1">DUF1877 family protein</fullName>
    </submittedName>
</protein>